<sequence length="402" mass="40638">MVCAVSAAVTATLVTTVSSPAAAVATPGAAASPGGGLLPGPLNSVLPLPALPAPSLPALPLPLPLPTIVKPPASQPSPLPPIVQPAQPGGPGTQPAQQPAQPAAGAPGNEAPAAANPNVPVTPGNAAQIIANDPGADLYPQVPVDPADTPQARLVARLSEVQHRVQYLHNTIARTQVDLAVAQRQAGAVPSLITVLTSNTGDTTPTAGSYQGSVDSPEGRVLALTSAVASGQGELARRQAEVQNIQQQVNSSIQQAILNPAPVPATAANYGGGKLRRPVPGAITSTFGNRFDPYYHVWQLHAGADIGAPTGTPIVAAAAGRVTQAGWLGGYGYYTCIDHGQVNGQRMSTCYGHQSKILVTVGQQVSAGQVIGQVGSTGASTGPHLHFEVRLGGRPVDPMPWL</sequence>
<dbReference type="AlphaFoldDB" id="A0A8J3X0L3"/>
<dbReference type="CDD" id="cd12797">
    <property type="entry name" value="M23_peptidase"/>
    <property type="match status" value="1"/>
</dbReference>
<dbReference type="GO" id="GO:0004222">
    <property type="term" value="F:metalloendopeptidase activity"/>
    <property type="evidence" value="ECO:0007669"/>
    <property type="project" value="TreeGrafter"/>
</dbReference>
<comment type="caution">
    <text evidence="4">The sequence shown here is derived from an EMBL/GenBank/DDBJ whole genome shotgun (WGS) entry which is preliminary data.</text>
</comment>
<dbReference type="InterPro" id="IPR050570">
    <property type="entry name" value="Cell_wall_metabolism_enzyme"/>
</dbReference>
<dbReference type="EMBL" id="BOON01000028">
    <property type="protein sequence ID" value="GII23495.1"/>
    <property type="molecule type" value="Genomic_DNA"/>
</dbReference>
<keyword evidence="2" id="KW-0732">Signal</keyword>
<evidence type="ECO:0000313" key="4">
    <source>
        <dbReference type="EMBL" id="GII23495.1"/>
    </source>
</evidence>
<dbReference type="Gene3D" id="2.70.70.10">
    <property type="entry name" value="Glucose Permease (Domain IIA)"/>
    <property type="match status" value="1"/>
</dbReference>
<dbReference type="PANTHER" id="PTHR21666:SF270">
    <property type="entry name" value="MUREIN HYDROLASE ACTIVATOR ENVC"/>
    <property type="match status" value="1"/>
</dbReference>
<feature type="signal peptide" evidence="2">
    <location>
        <begin position="1"/>
        <end position="23"/>
    </location>
</feature>
<dbReference type="PANTHER" id="PTHR21666">
    <property type="entry name" value="PEPTIDASE-RELATED"/>
    <property type="match status" value="1"/>
</dbReference>
<dbReference type="SUPFAM" id="SSF51261">
    <property type="entry name" value="Duplicated hybrid motif"/>
    <property type="match status" value="1"/>
</dbReference>
<evidence type="ECO:0000256" key="2">
    <source>
        <dbReference type="SAM" id="SignalP"/>
    </source>
</evidence>
<feature type="domain" description="M23ase beta-sheet core" evidence="3">
    <location>
        <begin position="300"/>
        <end position="398"/>
    </location>
</feature>
<dbReference type="Proteomes" id="UP000599074">
    <property type="component" value="Unassembled WGS sequence"/>
</dbReference>
<dbReference type="InterPro" id="IPR016047">
    <property type="entry name" value="M23ase_b-sheet_dom"/>
</dbReference>
<organism evidence="4 5">
    <name type="scientific">Planosporangium mesophilum</name>
    <dbReference type="NCBI Taxonomy" id="689768"/>
    <lineage>
        <taxon>Bacteria</taxon>
        <taxon>Bacillati</taxon>
        <taxon>Actinomycetota</taxon>
        <taxon>Actinomycetes</taxon>
        <taxon>Micromonosporales</taxon>
        <taxon>Micromonosporaceae</taxon>
        <taxon>Planosporangium</taxon>
    </lineage>
</organism>
<evidence type="ECO:0000259" key="3">
    <source>
        <dbReference type="Pfam" id="PF01551"/>
    </source>
</evidence>
<keyword evidence="5" id="KW-1185">Reference proteome</keyword>
<protein>
    <recommendedName>
        <fullName evidence="3">M23ase beta-sheet core domain-containing protein</fullName>
    </recommendedName>
</protein>
<evidence type="ECO:0000313" key="5">
    <source>
        <dbReference type="Proteomes" id="UP000599074"/>
    </source>
</evidence>
<dbReference type="Pfam" id="PF01551">
    <property type="entry name" value="Peptidase_M23"/>
    <property type="match status" value="1"/>
</dbReference>
<feature type="chain" id="PRO_5039629372" description="M23ase beta-sheet core domain-containing protein" evidence="2">
    <location>
        <begin position="24"/>
        <end position="402"/>
    </location>
</feature>
<evidence type="ECO:0000256" key="1">
    <source>
        <dbReference type="SAM" id="MobiDB-lite"/>
    </source>
</evidence>
<accession>A0A8J3X0L3</accession>
<name>A0A8J3X0L3_9ACTN</name>
<dbReference type="InterPro" id="IPR011055">
    <property type="entry name" value="Dup_hybrid_motif"/>
</dbReference>
<feature type="compositionally biased region" description="Pro residues" evidence="1">
    <location>
        <begin position="73"/>
        <end position="83"/>
    </location>
</feature>
<feature type="region of interest" description="Disordered" evidence="1">
    <location>
        <begin position="72"/>
        <end position="129"/>
    </location>
</feature>
<gene>
    <name evidence="4" type="ORF">Pme01_30920</name>
</gene>
<proteinExistence type="predicted"/>
<feature type="compositionally biased region" description="Low complexity" evidence="1">
    <location>
        <begin position="93"/>
        <end position="127"/>
    </location>
</feature>
<reference evidence="4" key="1">
    <citation type="submission" date="2021-01" db="EMBL/GenBank/DDBJ databases">
        <title>Whole genome shotgun sequence of Planosporangium mesophilum NBRC 109066.</title>
        <authorList>
            <person name="Komaki H."/>
            <person name="Tamura T."/>
        </authorList>
    </citation>
    <scope>NUCLEOTIDE SEQUENCE</scope>
    <source>
        <strain evidence="4">NBRC 109066</strain>
    </source>
</reference>